<reference evidence="2" key="1">
    <citation type="submission" date="2022-11" db="UniProtKB">
        <authorList>
            <consortium name="WormBaseParasite"/>
        </authorList>
    </citation>
    <scope>IDENTIFICATION</scope>
</reference>
<sequence>MFGVKNLLKYYSARADSSSNDNAITETKSHRAHSFKEFINDQKKAINVIRRKGGIEKLDPNGSSASLRNRARGKERLVMIKGRDRRREIRQSSIPLKVVHLRETLFK</sequence>
<protein>
    <submittedName>
        <fullName evidence="2">Uncharacterized protein</fullName>
    </submittedName>
</protein>
<evidence type="ECO:0000313" key="2">
    <source>
        <dbReference type="WBParaSite" id="PEQ_0000562401-mRNA-1"/>
    </source>
</evidence>
<dbReference type="Proteomes" id="UP000887564">
    <property type="component" value="Unplaced"/>
</dbReference>
<accession>A0A914RUG7</accession>
<organism evidence="1 2">
    <name type="scientific">Parascaris equorum</name>
    <name type="common">Equine roundworm</name>
    <dbReference type="NCBI Taxonomy" id="6256"/>
    <lineage>
        <taxon>Eukaryota</taxon>
        <taxon>Metazoa</taxon>
        <taxon>Ecdysozoa</taxon>
        <taxon>Nematoda</taxon>
        <taxon>Chromadorea</taxon>
        <taxon>Rhabditida</taxon>
        <taxon>Spirurina</taxon>
        <taxon>Ascaridomorpha</taxon>
        <taxon>Ascaridoidea</taxon>
        <taxon>Ascarididae</taxon>
        <taxon>Parascaris</taxon>
    </lineage>
</organism>
<dbReference type="WBParaSite" id="PEQ_0000562401-mRNA-1">
    <property type="protein sequence ID" value="PEQ_0000562401-mRNA-1"/>
    <property type="gene ID" value="PEQ_0000562401"/>
</dbReference>
<name>A0A914RUG7_PAREQ</name>
<evidence type="ECO:0000313" key="1">
    <source>
        <dbReference type="Proteomes" id="UP000887564"/>
    </source>
</evidence>
<proteinExistence type="predicted"/>
<dbReference type="AlphaFoldDB" id="A0A914RUG7"/>
<keyword evidence="1" id="KW-1185">Reference proteome</keyword>